<dbReference type="SUPFAM" id="SSF46785">
    <property type="entry name" value="Winged helix' DNA-binding domain"/>
    <property type="match status" value="1"/>
</dbReference>
<organism evidence="2 3">
    <name type="scientific">Kitasatospora griseola</name>
    <name type="common">Streptomyces griseolosporeus</name>
    <dbReference type="NCBI Taxonomy" id="2064"/>
    <lineage>
        <taxon>Bacteria</taxon>
        <taxon>Bacillati</taxon>
        <taxon>Actinomycetota</taxon>
        <taxon>Actinomycetes</taxon>
        <taxon>Kitasatosporales</taxon>
        <taxon>Streptomycetaceae</taxon>
        <taxon>Kitasatospora</taxon>
    </lineage>
</organism>
<proteinExistence type="predicted"/>
<dbReference type="Gene3D" id="1.10.10.10">
    <property type="entry name" value="Winged helix-like DNA-binding domain superfamily/Winged helix DNA-binding domain"/>
    <property type="match status" value="1"/>
</dbReference>
<dbReference type="STRING" id="2064.TR51_11140"/>
<keyword evidence="3" id="KW-1185">Reference proteome</keyword>
<accession>A0A0D0N960</accession>
<dbReference type="PANTHER" id="PTHR33169">
    <property type="entry name" value="PADR-FAMILY TRANSCRIPTIONAL REGULATOR"/>
    <property type="match status" value="1"/>
</dbReference>
<dbReference type="PATRIC" id="fig|2064.6.peg.2390"/>
<feature type="domain" description="Transcription regulator PadR N-terminal" evidence="1">
    <location>
        <begin position="6"/>
        <end position="78"/>
    </location>
</feature>
<dbReference type="InterPro" id="IPR036388">
    <property type="entry name" value="WH-like_DNA-bd_sf"/>
</dbReference>
<dbReference type="InterPro" id="IPR052509">
    <property type="entry name" value="Metal_resp_DNA-bind_regulator"/>
</dbReference>
<evidence type="ECO:0000313" key="2">
    <source>
        <dbReference type="EMBL" id="KIQ64725.1"/>
    </source>
</evidence>
<evidence type="ECO:0000259" key="1">
    <source>
        <dbReference type="Pfam" id="PF03551"/>
    </source>
</evidence>
<comment type="caution">
    <text evidence="2">The sequence shown here is derived from an EMBL/GenBank/DDBJ whole genome shotgun (WGS) entry which is preliminary data.</text>
</comment>
<dbReference type="InterPro" id="IPR036390">
    <property type="entry name" value="WH_DNA-bd_sf"/>
</dbReference>
<dbReference type="InterPro" id="IPR005149">
    <property type="entry name" value="Tscrpt_reg_PadR_N"/>
</dbReference>
<sequence>MLKLAILGFLHDRPLHGYELRRHLAALTGHVRPISDGTLYPAIKRLEADGLLVRETEPGSVAAPRHTLHLTPAGRAALLERLRTPEQLDISDENRWFTVLAFLRHLHDPAEQAAVLRRRLAFLGEPASFFYDGARPLRAEEITDPFRSGILLIARATTEAELAWLHDALADLDDSPAPPRD</sequence>
<reference evidence="2 3" key="1">
    <citation type="submission" date="2015-02" db="EMBL/GenBank/DDBJ databases">
        <title>Draft genome sequence of Kitasatospora griseola MF730-N6, a bafilomycin, terpentecin and satosporin producer.</title>
        <authorList>
            <person name="Arens J.C."/>
            <person name="Haltli B."/>
            <person name="Kerr R.G."/>
        </authorList>
    </citation>
    <scope>NUCLEOTIDE SEQUENCE [LARGE SCALE GENOMIC DNA]</scope>
    <source>
        <strain evidence="2 3">MF730-N6</strain>
    </source>
</reference>
<gene>
    <name evidence="2" type="ORF">TR51_11140</name>
</gene>
<dbReference type="OrthoDB" id="3532303at2"/>
<dbReference type="PANTHER" id="PTHR33169:SF26">
    <property type="entry name" value="CONSERVED PROTEIN"/>
    <property type="match status" value="1"/>
</dbReference>
<dbReference type="RefSeq" id="WP_043910517.1">
    <property type="nucleotide sequence ID" value="NZ_JXZB01000002.1"/>
</dbReference>
<name>A0A0D0N960_KITGR</name>
<dbReference type="Pfam" id="PF03551">
    <property type="entry name" value="PadR"/>
    <property type="match status" value="1"/>
</dbReference>
<dbReference type="EMBL" id="JXZB01000002">
    <property type="protein sequence ID" value="KIQ64725.1"/>
    <property type="molecule type" value="Genomic_DNA"/>
</dbReference>
<evidence type="ECO:0000313" key="3">
    <source>
        <dbReference type="Proteomes" id="UP000032066"/>
    </source>
</evidence>
<dbReference type="AlphaFoldDB" id="A0A0D0N960"/>
<protein>
    <submittedName>
        <fullName evidence="2">PadR family transcriptional regulator</fullName>
    </submittedName>
</protein>
<dbReference type="Proteomes" id="UP000032066">
    <property type="component" value="Unassembled WGS sequence"/>
</dbReference>